<evidence type="ECO:0000313" key="11">
    <source>
        <dbReference type="EMBL" id="GMM49078.1"/>
    </source>
</evidence>
<feature type="transmembrane region" description="Helical" evidence="10">
    <location>
        <begin position="428"/>
        <end position="447"/>
    </location>
</feature>
<keyword evidence="9" id="KW-0325">Glycoprotein</keyword>
<keyword evidence="5 10" id="KW-0812">Transmembrane</keyword>
<reference evidence="11 12" key="1">
    <citation type="journal article" date="2023" name="Elife">
        <title>Identification of key yeast species and microbe-microbe interactions impacting larval growth of Drosophila in the wild.</title>
        <authorList>
            <person name="Mure A."/>
            <person name="Sugiura Y."/>
            <person name="Maeda R."/>
            <person name="Honda K."/>
            <person name="Sakurai N."/>
            <person name="Takahashi Y."/>
            <person name="Watada M."/>
            <person name="Katoh T."/>
            <person name="Gotoh A."/>
            <person name="Gotoh Y."/>
            <person name="Taniguchi I."/>
            <person name="Nakamura K."/>
            <person name="Hayashi T."/>
            <person name="Katayama T."/>
            <person name="Uemura T."/>
            <person name="Hattori Y."/>
        </authorList>
    </citation>
    <scope>NUCLEOTIDE SEQUENCE [LARGE SCALE GENOMIC DNA]</scope>
    <source>
        <strain evidence="11 12">SB-73</strain>
    </source>
</reference>
<evidence type="ECO:0000256" key="2">
    <source>
        <dbReference type="ARBA" id="ARBA00004687"/>
    </source>
</evidence>
<name>A0AAV5REB4_STABA</name>
<comment type="caution">
    <text evidence="11">The sequence shown here is derived from an EMBL/GenBank/DDBJ whole genome shotgun (WGS) entry which is preliminary data.</text>
</comment>
<keyword evidence="4" id="KW-0337">GPI-anchor biosynthesis</keyword>
<protein>
    <submittedName>
        <fullName evidence="11">GPI-anchor transamidase</fullName>
    </submittedName>
</protein>
<dbReference type="GO" id="GO:0016255">
    <property type="term" value="P:attachment of GPI anchor to protein"/>
    <property type="evidence" value="ECO:0007669"/>
    <property type="project" value="InterPro"/>
</dbReference>
<evidence type="ECO:0000256" key="3">
    <source>
        <dbReference type="ARBA" id="ARBA00005316"/>
    </source>
</evidence>
<dbReference type="GO" id="GO:0042765">
    <property type="term" value="C:GPI-anchor transamidase complex"/>
    <property type="evidence" value="ECO:0007669"/>
    <property type="project" value="InterPro"/>
</dbReference>
<organism evidence="11 12">
    <name type="scientific">Starmerella bacillaris</name>
    <name type="common">Yeast</name>
    <name type="synonym">Candida zemplinina</name>
    <dbReference type="NCBI Taxonomy" id="1247836"/>
    <lineage>
        <taxon>Eukaryota</taxon>
        <taxon>Fungi</taxon>
        <taxon>Dikarya</taxon>
        <taxon>Ascomycota</taxon>
        <taxon>Saccharomycotina</taxon>
        <taxon>Dipodascomycetes</taxon>
        <taxon>Dipodascales</taxon>
        <taxon>Trichomonascaceae</taxon>
        <taxon>Starmerella</taxon>
    </lineage>
</organism>
<keyword evidence="12" id="KW-1185">Reference proteome</keyword>
<dbReference type="Pfam" id="PF10510">
    <property type="entry name" value="PIG-S"/>
    <property type="match status" value="1"/>
</dbReference>
<evidence type="ECO:0000256" key="9">
    <source>
        <dbReference type="ARBA" id="ARBA00023180"/>
    </source>
</evidence>
<evidence type="ECO:0000256" key="6">
    <source>
        <dbReference type="ARBA" id="ARBA00022824"/>
    </source>
</evidence>
<dbReference type="EMBL" id="BTGC01000001">
    <property type="protein sequence ID" value="GMM49078.1"/>
    <property type="molecule type" value="Genomic_DNA"/>
</dbReference>
<dbReference type="PANTHER" id="PTHR21072:SF13">
    <property type="entry name" value="GPI TRANSAMIDASE COMPONENT PIG-S"/>
    <property type="match status" value="1"/>
</dbReference>
<keyword evidence="8 10" id="KW-0472">Membrane</keyword>
<keyword evidence="6" id="KW-0256">Endoplasmic reticulum</keyword>
<dbReference type="InterPro" id="IPR019540">
    <property type="entry name" value="PtdIno-glycan_biosynth_class_S"/>
</dbReference>
<accession>A0AAV5REB4</accession>
<dbReference type="GO" id="GO:0006506">
    <property type="term" value="P:GPI anchor biosynthetic process"/>
    <property type="evidence" value="ECO:0007669"/>
    <property type="project" value="UniProtKB-KW"/>
</dbReference>
<keyword evidence="7 10" id="KW-1133">Transmembrane helix</keyword>
<evidence type="ECO:0000256" key="10">
    <source>
        <dbReference type="SAM" id="Phobius"/>
    </source>
</evidence>
<feature type="transmembrane region" description="Helical" evidence="10">
    <location>
        <begin position="7"/>
        <end position="23"/>
    </location>
</feature>
<evidence type="ECO:0000313" key="12">
    <source>
        <dbReference type="Proteomes" id="UP001362899"/>
    </source>
</evidence>
<comment type="similarity">
    <text evidence="3">Belongs to the PIGS family.</text>
</comment>
<dbReference type="Proteomes" id="UP001362899">
    <property type="component" value="Unassembled WGS sequence"/>
</dbReference>
<evidence type="ECO:0000256" key="5">
    <source>
        <dbReference type="ARBA" id="ARBA00022692"/>
    </source>
</evidence>
<evidence type="ECO:0000256" key="7">
    <source>
        <dbReference type="ARBA" id="ARBA00022989"/>
    </source>
</evidence>
<evidence type="ECO:0000256" key="1">
    <source>
        <dbReference type="ARBA" id="ARBA00004477"/>
    </source>
</evidence>
<evidence type="ECO:0000256" key="4">
    <source>
        <dbReference type="ARBA" id="ARBA00022502"/>
    </source>
</evidence>
<gene>
    <name evidence="11" type="ORF">DASB73_000360</name>
</gene>
<evidence type="ECO:0000256" key="8">
    <source>
        <dbReference type="ARBA" id="ARBA00023136"/>
    </source>
</evidence>
<comment type="subcellular location">
    <subcellularLocation>
        <location evidence="1">Endoplasmic reticulum membrane</location>
        <topology evidence="1">Multi-pass membrane protein</topology>
    </subcellularLocation>
</comment>
<proteinExistence type="inferred from homology"/>
<comment type="pathway">
    <text evidence="2">Glycolipid biosynthesis; glycosylphosphatidylinositol-anchor biosynthesis.</text>
</comment>
<dbReference type="PANTHER" id="PTHR21072">
    <property type="entry name" value="GPI TRANSAMIDASE COMPONENT PIG-S"/>
    <property type="match status" value="1"/>
</dbReference>
<sequence>MKRDTQIVLSSTLWLLLLIPIYYHTIRVPRATLDDERILKLTDISRKPINHSVRVAVDDEMVPQMAQACQIHINRVMEKERNTNLHFIIDSECTSAADVCIHTTLTEEDTIIPMGETEFLMEYSPVSIVSRRQPYGVESILINGIYSPLINPGNVHNELTLSYTPRVHLIFSLLYEGGDPPDQVSWEISEAIDAYLAPMLKQLRDNIVDVTVETQVILHAKIGCKRRTILHLSQLSNFINFAEWSLSSSVTYPILNFVLYVPESPMILDNTPSNSFMISRWGGIKLGKPMKTTFYKEDLREYMNLFGKQLLILLGMREPDITHGKPPMAVRMKQLAYFRTIDGIKTTIRSLHALLLLTSDFKNIPIPAEVKEYTDISMDRLDMALLSLEVADIKSAVSNTSIAFDYAERAFFDKRMIAQAYLPDEHKMAVYIPLMAPLFIVVISAWYRLYKKSKVNNTEVLITK</sequence>
<dbReference type="AlphaFoldDB" id="A0AAV5REB4"/>